<name>A0A1Q8CVY9_9PSEU</name>
<dbReference type="AlphaFoldDB" id="A0A1Q8CVY9"/>
<keyword evidence="6" id="KW-1185">Reference proteome</keyword>
<evidence type="ECO:0008006" key="7">
    <source>
        <dbReference type="Google" id="ProtNLM"/>
    </source>
</evidence>
<evidence type="ECO:0000256" key="2">
    <source>
        <dbReference type="SAM" id="SignalP"/>
    </source>
</evidence>
<evidence type="ECO:0000313" key="5">
    <source>
        <dbReference type="EMBL" id="OLF18525.1"/>
    </source>
</evidence>
<dbReference type="EMBL" id="MSIE01000007">
    <property type="protein sequence ID" value="OLF18525.1"/>
    <property type="molecule type" value="Genomic_DNA"/>
</dbReference>
<feature type="chain" id="PRO_5038916779" description="Sialidase domain-containing protein" evidence="2">
    <location>
        <begin position="29"/>
        <end position="729"/>
    </location>
</feature>
<evidence type="ECO:0000259" key="4">
    <source>
        <dbReference type="Pfam" id="PF13088"/>
    </source>
</evidence>
<accession>A0A1Q8CVY9</accession>
<feature type="domain" description="F5/8 type C" evidence="3">
    <location>
        <begin position="433"/>
        <end position="529"/>
    </location>
</feature>
<gene>
    <name evidence="5" type="ORF">BU204_06125</name>
</gene>
<evidence type="ECO:0000259" key="3">
    <source>
        <dbReference type="Pfam" id="PF00754"/>
    </source>
</evidence>
<dbReference type="CDD" id="cd15482">
    <property type="entry name" value="Sialidase_non-viral"/>
    <property type="match status" value="1"/>
</dbReference>
<feature type="signal peptide" evidence="2">
    <location>
        <begin position="1"/>
        <end position="28"/>
    </location>
</feature>
<dbReference type="Gene3D" id="2.60.120.260">
    <property type="entry name" value="Galactose-binding domain-like"/>
    <property type="match status" value="1"/>
</dbReference>
<dbReference type="InterPro" id="IPR000421">
    <property type="entry name" value="FA58C"/>
</dbReference>
<feature type="region of interest" description="Disordered" evidence="1">
    <location>
        <begin position="422"/>
        <end position="447"/>
    </location>
</feature>
<protein>
    <recommendedName>
        <fullName evidence="7">Sialidase domain-containing protein</fullName>
    </recommendedName>
</protein>
<dbReference type="Gene3D" id="2.120.10.10">
    <property type="match status" value="1"/>
</dbReference>
<feature type="compositionally biased region" description="Basic and acidic residues" evidence="1">
    <location>
        <begin position="424"/>
        <end position="437"/>
    </location>
</feature>
<reference evidence="5 6" key="1">
    <citation type="submission" date="2016-12" db="EMBL/GenBank/DDBJ databases">
        <title>The draft genome sequence of Actinophytocola sp. 11-183.</title>
        <authorList>
            <person name="Wang W."/>
            <person name="Yuan L."/>
        </authorList>
    </citation>
    <scope>NUCLEOTIDE SEQUENCE [LARGE SCALE GENOMIC DNA]</scope>
    <source>
        <strain evidence="5 6">11-183</strain>
    </source>
</reference>
<sequence>MSRVTTFASAALGFGTAVVLLATASGSAAPGAPSAVNPLPTGDGAAPSAYASATGPLWNVLNWGPGPRAANPSAFAMDTVVDGRTEQQVLVSSSANDDVASADSVNNMSTSLDSGLSFLTTQRNAPTGAFNMVRLDDGSLLSIDFIPEWRDEAHSGINLKVWRSTDAGATWKLTRAPFTPPPGKVLGGNRGLRVHREALLLPDGTIIVPAYLAYVGERQASIVLQSTDRGRTWTQRGQIPAPLATNEVGWTFTTDDRLLAVMRTAETPARLRTSSSSDQGRTWTQAEPLVGPDGAQVVGISPHLVLQPNGVLLLATGRPDGRVYVSHDGTGRAWDEQRLVLSRYPSETGNGRYDGTSGNNSIVSVDSDRSVFFGDYCAVWGCKAYHEQYGIYASYVSAVTPGTGKIDLETKVRTGTATLTGDFAGRDRRFPEQRPEGAIDGSSRKHSAAVLAKRRGTPAMVVSLDREYPVERIGLMLGDGRPSSATVSLSADGREWTPVVRADGVRDHAMRYTELTPRRARYVRVEAPSGTRVTELEVYAAGLQTFENDLEYAVPRGFVEARNTTVSDQELRGADSRASLRLFDKFLDDNATATAVAPDVERQVLAFTWATNDFRGPFTFSVGGHREGRRVEPWRFRLQPGATQTLEVFEGGAWKPLGTLAKPIPTNTWTPFVVDATTTSATVRIGDQELTAAAPAQAADTLSGTTFTTGDPVSYGMTFFVDDLTIGEG</sequence>
<keyword evidence="2" id="KW-0732">Signal</keyword>
<dbReference type="STRING" id="1912961.BU204_06125"/>
<evidence type="ECO:0000313" key="6">
    <source>
        <dbReference type="Proteomes" id="UP000185596"/>
    </source>
</evidence>
<dbReference type="InterPro" id="IPR011040">
    <property type="entry name" value="Sialidase"/>
</dbReference>
<dbReference type="RefSeq" id="WP_075124552.1">
    <property type="nucleotide sequence ID" value="NZ_MSIE01000007.1"/>
</dbReference>
<dbReference type="Pfam" id="PF00754">
    <property type="entry name" value="F5_F8_type_C"/>
    <property type="match status" value="1"/>
</dbReference>
<dbReference type="SUPFAM" id="SSF49785">
    <property type="entry name" value="Galactose-binding domain-like"/>
    <property type="match status" value="1"/>
</dbReference>
<dbReference type="OrthoDB" id="9813892at2"/>
<proteinExistence type="predicted"/>
<organism evidence="5 6">
    <name type="scientific">Actinophytocola xanthii</name>
    <dbReference type="NCBI Taxonomy" id="1912961"/>
    <lineage>
        <taxon>Bacteria</taxon>
        <taxon>Bacillati</taxon>
        <taxon>Actinomycetota</taxon>
        <taxon>Actinomycetes</taxon>
        <taxon>Pseudonocardiales</taxon>
        <taxon>Pseudonocardiaceae</taxon>
    </lineage>
</organism>
<dbReference type="Proteomes" id="UP000185596">
    <property type="component" value="Unassembled WGS sequence"/>
</dbReference>
<dbReference type="Pfam" id="PF13088">
    <property type="entry name" value="BNR_2"/>
    <property type="match status" value="1"/>
</dbReference>
<evidence type="ECO:0000256" key="1">
    <source>
        <dbReference type="SAM" id="MobiDB-lite"/>
    </source>
</evidence>
<comment type="caution">
    <text evidence="5">The sequence shown here is derived from an EMBL/GenBank/DDBJ whole genome shotgun (WGS) entry which is preliminary data.</text>
</comment>
<dbReference type="SUPFAM" id="SSF50939">
    <property type="entry name" value="Sialidases"/>
    <property type="match status" value="1"/>
</dbReference>
<dbReference type="InterPro" id="IPR008979">
    <property type="entry name" value="Galactose-bd-like_sf"/>
</dbReference>
<feature type="domain" description="Sialidase" evidence="4">
    <location>
        <begin position="148"/>
        <end position="342"/>
    </location>
</feature>
<dbReference type="InterPro" id="IPR036278">
    <property type="entry name" value="Sialidase_sf"/>
</dbReference>